<evidence type="ECO:0000313" key="2">
    <source>
        <dbReference type="Proteomes" id="UP001152561"/>
    </source>
</evidence>
<keyword evidence="2" id="KW-1185">Reference proteome</keyword>
<organism evidence="1 2">
    <name type="scientific">Anisodus acutangulus</name>
    <dbReference type="NCBI Taxonomy" id="402998"/>
    <lineage>
        <taxon>Eukaryota</taxon>
        <taxon>Viridiplantae</taxon>
        <taxon>Streptophyta</taxon>
        <taxon>Embryophyta</taxon>
        <taxon>Tracheophyta</taxon>
        <taxon>Spermatophyta</taxon>
        <taxon>Magnoliopsida</taxon>
        <taxon>eudicotyledons</taxon>
        <taxon>Gunneridae</taxon>
        <taxon>Pentapetalae</taxon>
        <taxon>asterids</taxon>
        <taxon>lamiids</taxon>
        <taxon>Solanales</taxon>
        <taxon>Solanaceae</taxon>
        <taxon>Solanoideae</taxon>
        <taxon>Hyoscyameae</taxon>
        <taxon>Anisodus</taxon>
    </lineage>
</organism>
<name>A0A9Q1N1T4_9SOLA</name>
<dbReference type="AlphaFoldDB" id="A0A9Q1N1T4"/>
<dbReference type="PANTHER" id="PTHR15140">
    <property type="entry name" value="TUBULIN-SPECIFIC CHAPERONE E"/>
    <property type="match status" value="1"/>
</dbReference>
<dbReference type="SUPFAM" id="SSF52058">
    <property type="entry name" value="L domain-like"/>
    <property type="match status" value="1"/>
</dbReference>
<proteinExistence type="predicted"/>
<evidence type="ECO:0000313" key="1">
    <source>
        <dbReference type="EMBL" id="KAJ8574242.1"/>
    </source>
</evidence>
<dbReference type="OrthoDB" id="1306208at2759"/>
<reference evidence="2" key="1">
    <citation type="journal article" date="2023" name="Proc. Natl. Acad. Sci. U.S.A.">
        <title>Genomic and structural basis for evolution of tropane alkaloid biosynthesis.</title>
        <authorList>
            <person name="Wanga Y.-J."/>
            <person name="Taina T."/>
            <person name="Yua J.-Y."/>
            <person name="Lia J."/>
            <person name="Xua B."/>
            <person name="Chenc J."/>
            <person name="D'Auriad J.C."/>
            <person name="Huanga J.-P."/>
            <person name="Huanga S.-X."/>
        </authorList>
    </citation>
    <scope>NUCLEOTIDE SEQUENCE [LARGE SCALE GENOMIC DNA]</scope>
    <source>
        <strain evidence="2">cv. KIB-2019</strain>
    </source>
</reference>
<comment type="caution">
    <text evidence="1">The sequence shown here is derived from an EMBL/GenBank/DDBJ whole genome shotgun (WGS) entry which is preliminary data.</text>
</comment>
<protein>
    <submittedName>
        <fullName evidence="1">Uncharacterized protein</fullName>
    </submittedName>
</protein>
<dbReference type="Proteomes" id="UP001152561">
    <property type="component" value="Unassembled WGS sequence"/>
</dbReference>
<dbReference type="PANTHER" id="PTHR15140:SF39">
    <property type="entry name" value="LATE BLIGHT RESISTANCE PROTEIN HOMOLOG R1B-14"/>
    <property type="match status" value="1"/>
</dbReference>
<dbReference type="EMBL" id="JAJAGQ010000001">
    <property type="protein sequence ID" value="KAJ8574242.1"/>
    <property type="molecule type" value="Genomic_DNA"/>
</dbReference>
<dbReference type="Gene3D" id="3.80.10.10">
    <property type="entry name" value="Ribonuclease Inhibitor"/>
    <property type="match status" value="1"/>
</dbReference>
<accession>A0A9Q1N1T4</accession>
<sequence>MVFSPQSRDGPHLLFTALSVRVLDLEPVTVGSFPTELSRLRYLALSTVEESIPSSIANLRNLETLVVKGLGSELSLPHSLWKMVEMRHLHLKDRASFDLLNLKLFLEDPSLLEKLETFSTPSFSSAEIAERHLTKLESLKVFCFHCPERSPCKFNFPSDLKMLTLSGFKLPWSEISAISELRKLEILKLQCDAFCGEEWEVIDEQFSQIKVLKLENLSFELWSISEDAFSNLEQLVLHSCDCLVEFPSEFGYISGLKSVEVKLCQESVVNSARNVEEIQVEEMQKNGFKLSISK</sequence>
<gene>
    <name evidence="1" type="ORF">K7X08_026047</name>
</gene>
<dbReference type="InterPro" id="IPR032675">
    <property type="entry name" value="LRR_dom_sf"/>
</dbReference>